<evidence type="ECO:0000256" key="2">
    <source>
        <dbReference type="ARBA" id="ARBA00023157"/>
    </source>
</evidence>
<dbReference type="PANTHER" id="PTHR24276:SF91">
    <property type="entry name" value="AT26814P-RELATED"/>
    <property type="match status" value="1"/>
</dbReference>
<accession>A0A1I0L3S1</accession>
<dbReference type="InterPro" id="IPR009003">
    <property type="entry name" value="Peptidase_S1_PA"/>
</dbReference>
<dbReference type="InterPro" id="IPR043504">
    <property type="entry name" value="Peptidase_S1_PA_chymotrypsin"/>
</dbReference>
<reference evidence="5" key="1">
    <citation type="submission" date="2016-10" db="EMBL/GenBank/DDBJ databases">
        <authorList>
            <person name="Varghese N."/>
            <person name="Submissions S."/>
        </authorList>
    </citation>
    <scope>NUCLEOTIDE SEQUENCE [LARGE SCALE GENOMIC DNA]</scope>
    <source>
        <strain evidence="5">DSM 16858</strain>
    </source>
</reference>
<dbReference type="GO" id="GO:0006508">
    <property type="term" value="P:proteolysis"/>
    <property type="evidence" value="ECO:0007669"/>
    <property type="project" value="InterPro"/>
</dbReference>
<dbReference type="InterPro" id="IPR050430">
    <property type="entry name" value="Peptidase_S1"/>
</dbReference>
<dbReference type="Pfam" id="PF00089">
    <property type="entry name" value="Trypsin"/>
    <property type="match status" value="1"/>
</dbReference>
<keyword evidence="5" id="KW-1185">Reference proteome</keyword>
<dbReference type="PROSITE" id="PS00134">
    <property type="entry name" value="TRYPSIN_HIS"/>
    <property type="match status" value="1"/>
</dbReference>
<dbReference type="RefSeq" id="WP_093525068.1">
    <property type="nucleotide sequence ID" value="NZ_FOIJ01000018.1"/>
</dbReference>
<dbReference type="SMART" id="SM00020">
    <property type="entry name" value="Tryp_SPc"/>
    <property type="match status" value="1"/>
</dbReference>
<dbReference type="PRINTS" id="PR00722">
    <property type="entry name" value="CHYMOTRYPSIN"/>
</dbReference>
<gene>
    <name evidence="4" type="ORF">SAMN05443639_11868</name>
</gene>
<proteinExistence type="inferred from homology"/>
<dbReference type="InterPro" id="IPR001314">
    <property type="entry name" value="Peptidase_S1A"/>
</dbReference>
<dbReference type="GO" id="GO:0004252">
    <property type="term" value="F:serine-type endopeptidase activity"/>
    <property type="evidence" value="ECO:0007669"/>
    <property type="project" value="InterPro"/>
</dbReference>
<dbReference type="InterPro" id="IPR001254">
    <property type="entry name" value="Trypsin_dom"/>
</dbReference>
<dbReference type="AlphaFoldDB" id="A0A1I0L3S1"/>
<dbReference type="PANTHER" id="PTHR24276">
    <property type="entry name" value="POLYSERASE-RELATED"/>
    <property type="match status" value="1"/>
</dbReference>
<dbReference type="Gene3D" id="2.40.10.10">
    <property type="entry name" value="Trypsin-like serine proteases"/>
    <property type="match status" value="1"/>
</dbReference>
<dbReference type="PROSITE" id="PS50240">
    <property type="entry name" value="TRYPSIN_DOM"/>
    <property type="match status" value="1"/>
</dbReference>
<comment type="similarity">
    <text evidence="1">Belongs to the peptidase S1 family.</text>
</comment>
<name>A0A1I0L3S1_9BACT</name>
<dbReference type="SUPFAM" id="SSF50494">
    <property type="entry name" value="Trypsin-like serine proteases"/>
    <property type="match status" value="1"/>
</dbReference>
<sequence length="378" mass="38942">MRPRHTAARLGVLLLTGLAGCLPVEEQPSLATGTQPVVNGTDAPGDEATAALVARRTRCTGEPLTLLCSGALIAPDVVLTAAHCLDIFGPEGPYEVFFGPELLPEPRGRFVRVTRAVRHPDYDPKSHAFDAALLRLAMPVSTAPLPLPTPGTLPLPVGTALRAVGFGDTRDPLLPPGRRRQGTLSVQEVSASAFRAGPAPAMSCVGDSGGPVLVNEGAREVLAGITVSGDVACRTEALHVRADALWDTFLQPFLQEPPAPAPPVLPAEALCQAPCTQAADCPSGLTCESLDGGPGRCLLPALQEGNYGTACTEDAACGAGGLCARLEPEGADACRCFTPCTAPAPPREAGGCAGLPGPVLLPALLGWLAVRRRPRLRG</sequence>
<evidence type="ECO:0000256" key="1">
    <source>
        <dbReference type="ARBA" id="ARBA00007664"/>
    </source>
</evidence>
<evidence type="ECO:0000313" key="4">
    <source>
        <dbReference type="EMBL" id="SEU34047.1"/>
    </source>
</evidence>
<dbReference type="Proteomes" id="UP000199181">
    <property type="component" value="Unassembled WGS sequence"/>
</dbReference>
<keyword evidence="2" id="KW-1015">Disulfide bond</keyword>
<evidence type="ECO:0000259" key="3">
    <source>
        <dbReference type="PROSITE" id="PS50240"/>
    </source>
</evidence>
<dbReference type="EMBL" id="FOIJ01000018">
    <property type="protein sequence ID" value="SEU34047.1"/>
    <property type="molecule type" value="Genomic_DNA"/>
</dbReference>
<organism evidence="4 5">
    <name type="scientific">Stigmatella erecta</name>
    <dbReference type="NCBI Taxonomy" id="83460"/>
    <lineage>
        <taxon>Bacteria</taxon>
        <taxon>Pseudomonadati</taxon>
        <taxon>Myxococcota</taxon>
        <taxon>Myxococcia</taxon>
        <taxon>Myxococcales</taxon>
        <taxon>Cystobacterineae</taxon>
        <taxon>Archangiaceae</taxon>
        <taxon>Stigmatella</taxon>
    </lineage>
</organism>
<dbReference type="PROSITE" id="PS51257">
    <property type="entry name" value="PROKAR_LIPOPROTEIN"/>
    <property type="match status" value="1"/>
</dbReference>
<feature type="domain" description="Peptidase S1" evidence="3">
    <location>
        <begin position="37"/>
        <end position="233"/>
    </location>
</feature>
<dbReference type="InterPro" id="IPR018114">
    <property type="entry name" value="TRYPSIN_HIS"/>
</dbReference>
<evidence type="ECO:0000313" key="5">
    <source>
        <dbReference type="Proteomes" id="UP000199181"/>
    </source>
</evidence>
<protein>
    <submittedName>
        <fullName evidence="4">Trypsin</fullName>
    </submittedName>
</protein>